<accession>A0ABY4RU87</accession>
<evidence type="ECO:0000313" key="4">
    <source>
        <dbReference type="Proteomes" id="UP001057134"/>
    </source>
</evidence>
<sequence length="766" mass="77954">MNGANREWTRVRRRLAILMTGILLTAAVCSGTAFGENGVRISMTSSPAMPVYGSEFVLSSTVTDATPGGSTPAGTVTFTENGTLLGTAALQASLPVVETAAGDPPSIPAGDKVTCIADPNSLTPASCPVLKWGDHTYWAFSLSDNSDNFDIVAFDSSGSIVKQQKASGARYLYRITVDQAAQTVTFRGQGDYSATLAWSQLEGWNARASLSLASLPVGSHTIRAEYSGDANHTGGIAAMEVTVNPVPTSISLSSAEPLSVYGEKVGLTAAVTGGLAATGTVTLLDGDRPLGTGELQADGTAVFSLSGLGAGMHSITAVYSGDDRNAGSVSVAVNQMVAQRPTSLAVSTNAPASRYGDTVTWTAAVIGGSEPGGTVTFSDGAQDLGTVTVQTYGEASFSMAALPVGDHSIQAFYSGDANHTGSSADLIQVVDKAGTLTKANANVTQAVYGTAVTLSAAVAGGGGGSVPTGRIEFADGSAVFASVPMQADGTASWTVSGLLPGIHPITAAYSGDASYDGSKSGAYSVVINKIPTATTVGASVYQATYGGDITYTARVASQSAYIPTGTVMFQADGDKLASASLQPDGTATVTVPLLAVGSHQVAAVYLGDTIFAESASNGVPVIIDPSSQAGLSELSVQGAALSPAFRPDQTRYLALARQEADKVALTAVTSDPNAAVTVNGQPLAGMNPVPLQTGLNPFTVTVTAQDGYTSKSYVVFIIRAASSRLDIGQVVSMMQAEPDLNQNGVFDSQDVQVLLELIEPLSVIKP</sequence>
<evidence type="ECO:0000259" key="2">
    <source>
        <dbReference type="Pfam" id="PF16640"/>
    </source>
</evidence>
<feature type="domain" description="Bacterial Ig-like" evidence="2">
    <location>
        <begin position="540"/>
        <end position="621"/>
    </location>
</feature>
<dbReference type="InterPro" id="IPR032109">
    <property type="entry name" value="Big_3_5"/>
</dbReference>
<dbReference type="RefSeq" id="WP_249861732.1">
    <property type="nucleotide sequence ID" value="NZ_CP027059.1"/>
</dbReference>
<dbReference type="Proteomes" id="UP001057134">
    <property type="component" value="Chromosome"/>
</dbReference>
<organism evidence="3 4">
    <name type="scientific">Paenibacillus konkukensis</name>
    <dbReference type="NCBI Taxonomy" id="2020716"/>
    <lineage>
        <taxon>Bacteria</taxon>
        <taxon>Bacillati</taxon>
        <taxon>Bacillota</taxon>
        <taxon>Bacilli</taxon>
        <taxon>Bacillales</taxon>
        <taxon>Paenibacillaceae</taxon>
        <taxon>Paenibacillus</taxon>
    </lineage>
</organism>
<dbReference type="InterPro" id="IPR013783">
    <property type="entry name" value="Ig-like_fold"/>
</dbReference>
<protein>
    <submittedName>
        <fullName evidence="3">Cadherin-like beta sandwich domain protein</fullName>
    </submittedName>
</protein>
<evidence type="ECO:0000259" key="1">
    <source>
        <dbReference type="Pfam" id="PF12733"/>
    </source>
</evidence>
<dbReference type="Pfam" id="PF12733">
    <property type="entry name" value="Cadherin-like"/>
    <property type="match status" value="1"/>
</dbReference>
<feature type="domain" description="Bacterial Ig-like" evidence="2">
    <location>
        <begin position="255"/>
        <end position="337"/>
    </location>
</feature>
<reference evidence="3" key="1">
    <citation type="submission" date="2018-02" db="EMBL/GenBank/DDBJ databases">
        <authorList>
            <person name="Kim S.-K."/>
            <person name="Jung H.-I."/>
            <person name="Lee S.-W."/>
        </authorList>
    </citation>
    <scope>NUCLEOTIDE SEQUENCE</scope>
    <source>
        <strain evidence="3">SK3146</strain>
    </source>
</reference>
<feature type="domain" description="Cadherin-like beta-sandwich-like" evidence="1">
    <location>
        <begin position="631"/>
        <end position="719"/>
    </location>
</feature>
<feature type="domain" description="Bacterial Ig-like" evidence="2">
    <location>
        <begin position="349"/>
        <end position="428"/>
    </location>
</feature>
<evidence type="ECO:0000313" key="3">
    <source>
        <dbReference type="EMBL" id="UQZ86169.1"/>
    </source>
</evidence>
<dbReference type="Pfam" id="PF16640">
    <property type="entry name" value="Big_3_5"/>
    <property type="match status" value="4"/>
</dbReference>
<dbReference type="InterPro" id="IPR025883">
    <property type="entry name" value="Cadherin-like_domain"/>
</dbReference>
<dbReference type="Gene3D" id="2.60.40.10">
    <property type="entry name" value="Immunoglobulins"/>
    <property type="match status" value="6"/>
</dbReference>
<name>A0ABY4RU87_9BACL</name>
<proteinExistence type="predicted"/>
<gene>
    <name evidence="3" type="ORF">SK3146_05461</name>
</gene>
<keyword evidence="4" id="KW-1185">Reference proteome</keyword>
<dbReference type="EMBL" id="CP027059">
    <property type="protein sequence ID" value="UQZ86169.1"/>
    <property type="molecule type" value="Genomic_DNA"/>
</dbReference>
<reference evidence="3" key="2">
    <citation type="journal article" date="2021" name="J Anim Sci Technol">
        <title>Complete genome sequence of Paenibacillus konkukensis sp. nov. SK3146 as a potential probiotic strain.</title>
        <authorList>
            <person name="Jung H.I."/>
            <person name="Park S."/>
            <person name="Niu K.M."/>
            <person name="Lee S.W."/>
            <person name="Kothari D."/>
            <person name="Yi K.J."/>
            <person name="Kim S.K."/>
        </authorList>
    </citation>
    <scope>NUCLEOTIDE SEQUENCE</scope>
    <source>
        <strain evidence="3">SK3146</strain>
    </source>
</reference>
<feature type="domain" description="Bacterial Ig-like" evidence="2">
    <location>
        <begin position="441"/>
        <end position="527"/>
    </location>
</feature>